<comment type="caution">
    <text evidence="9">The sequence shown here is derived from an EMBL/GenBank/DDBJ whole genome shotgun (WGS) entry which is preliminary data.</text>
</comment>
<evidence type="ECO:0000256" key="4">
    <source>
        <dbReference type="ARBA" id="ARBA00022722"/>
    </source>
</evidence>
<dbReference type="PANTHER" id="PTHR37984">
    <property type="entry name" value="PROTEIN CBG26694"/>
    <property type="match status" value="1"/>
</dbReference>
<evidence type="ECO:0000256" key="6">
    <source>
        <dbReference type="ARBA" id="ARBA00022801"/>
    </source>
</evidence>
<keyword evidence="3" id="KW-0548">Nucleotidyltransferase</keyword>
<dbReference type="EMBL" id="BQNB010017598">
    <property type="protein sequence ID" value="GJT65042.1"/>
    <property type="molecule type" value="Genomic_DNA"/>
</dbReference>
<evidence type="ECO:0000313" key="10">
    <source>
        <dbReference type="Proteomes" id="UP001151760"/>
    </source>
</evidence>
<reference evidence="9" key="1">
    <citation type="journal article" date="2022" name="Int. J. Mol. Sci.">
        <title>Draft Genome of Tanacetum Coccineum: Genomic Comparison of Closely Related Tanacetum-Family Plants.</title>
        <authorList>
            <person name="Yamashiro T."/>
            <person name="Shiraishi A."/>
            <person name="Nakayama K."/>
            <person name="Satake H."/>
        </authorList>
    </citation>
    <scope>NUCLEOTIDE SEQUENCE</scope>
</reference>
<evidence type="ECO:0000313" key="9">
    <source>
        <dbReference type="EMBL" id="GJT65042.1"/>
    </source>
</evidence>
<reference evidence="9" key="2">
    <citation type="submission" date="2022-01" db="EMBL/GenBank/DDBJ databases">
        <authorList>
            <person name="Yamashiro T."/>
            <person name="Shiraishi A."/>
            <person name="Satake H."/>
            <person name="Nakayama K."/>
        </authorList>
    </citation>
    <scope>NUCLEOTIDE SEQUENCE</scope>
</reference>
<dbReference type="PROSITE" id="PS00141">
    <property type="entry name" value="ASP_PROTEASE"/>
    <property type="match status" value="1"/>
</dbReference>
<dbReference type="PANTHER" id="PTHR37984:SF5">
    <property type="entry name" value="PROTEIN NYNRIN-LIKE"/>
    <property type="match status" value="1"/>
</dbReference>
<dbReference type="Gene3D" id="2.40.70.10">
    <property type="entry name" value="Acid Proteases"/>
    <property type="match status" value="1"/>
</dbReference>
<dbReference type="EC" id="2.7.7.49" evidence="1"/>
<proteinExistence type="predicted"/>
<dbReference type="Gene3D" id="3.30.70.270">
    <property type="match status" value="1"/>
</dbReference>
<dbReference type="Pfam" id="PF08284">
    <property type="entry name" value="RVP_2"/>
    <property type="match status" value="1"/>
</dbReference>
<keyword evidence="6" id="KW-0378">Hydrolase</keyword>
<evidence type="ECO:0000259" key="8">
    <source>
        <dbReference type="Pfam" id="PF17917"/>
    </source>
</evidence>
<dbReference type="CDD" id="cd00303">
    <property type="entry name" value="retropepsin_like"/>
    <property type="match status" value="1"/>
</dbReference>
<dbReference type="InterPro" id="IPR041373">
    <property type="entry name" value="RT_RNaseH"/>
</dbReference>
<dbReference type="InterPro" id="IPR043502">
    <property type="entry name" value="DNA/RNA_pol_sf"/>
</dbReference>
<feature type="domain" description="Reverse transcriptase RNase H-like" evidence="8">
    <location>
        <begin position="396"/>
        <end position="492"/>
    </location>
</feature>
<dbReference type="Pfam" id="PF17917">
    <property type="entry name" value="RT_RNaseH"/>
    <property type="match status" value="1"/>
</dbReference>
<dbReference type="InterPro" id="IPR043128">
    <property type="entry name" value="Rev_trsase/Diguanyl_cyclase"/>
</dbReference>
<evidence type="ECO:0000256" key="1">
    <source>
        <dbReference type="ARBA" id="ARBA00012493"/>
    </source>
</evidence>
<dbReference type="GO" id="GO:0003964">
    <property type="term" value="F:RNA-directed DNA polymerase activity"/>
    <property type="evidence" value="ECO:0007669"/>
    <property type="project" value="UniProtKB-KW"/>
</dbReference>
<dbReference type="InterPro" id="IPR050951">
    <property type="entry name" value="Retrovirus_Pol_polyprotein"/>
</dbReference>
<dbReference type="Gene3D" id="3.10.20.370">
    <property type="match status" value="1"/>
</dbReference>
<sequence>MPSKRTSTSEASAMTQAAIRKLVADSVTAALEAQAATMANASNPNRNTNPTGTPVVKTGNYKEFISCQPFYFNGTERAVGLICWFERTESVFSRSRCAEENKVTLATSTYDWTDALSIGGMIYASLWYAGDLPLCKRCNLHHTGPCTGKCNICNKVGHLTKNCRNKKPATGSNQLPVTIVCHASKVLFDSGADKSFISISLASKLNSPSIIIDTFYDIKMADGNLVSTNTVIKGCTLTLLDQPFEIDLMPIKLGSFNVVIVMEKKSDEKRLEDIPVVKEFSDVFPEDLPGLPPFAKEHANHLRIILELLQKEKLYAKFSKCDFWIRIVQFLGHLIDSQGLHVDPAKIEAVKNWTSSTTPTEVQLYLGAKEQGSVLFQLLKQKLCEAPILALPEGNDDFVVYCDASLQGLGAVLMQREKVIAYASRQLKPHEENYTTHDLELGAVVFALKIWRHYLYGTKCTVFTDHKSLQHILRQKELNMRQRRWLELLADYDCEICYHPGKANVMADALSRKKQIKPLRVRALI</sequence>
<protein>
    <recommendedName>
        <fullName evidence="1">RNA-directed DNA polymerase</fullName>
        <ecNumber evidence="1">2.7.7.49</ecNumber>
    </recommendedName>
</protein>
<keyword evidence="10" id="KW-1185">Reference proteome</keyword>
<dbReference type="InterPro" id="IPR001969">
    <property type="entry name" value="Aspartic_peptidase_AS"/>
</dbReference>
<dbReference type="Proteomes" id="UP001151760">
    <property type="component" value="Unassembled WGS sequence"/>
</dbReference>
<keyword evidence="7 9" id="KW-0695">RNA-directed DNA polymerase</keyword>
<dbReference type="InterPro" id="IPR021109">
    <property type="entry name" value="Peptidase_aspartic_dom_sf"/>
</dbReference>
<keyword evidence="2" id="KW-0808">Transferase</keyword>
<dbReference type="SUPFAM" id="SSF56672">
    <property type="entry name" value="DNA/RNA polymerases"/>
    <property type="match status" value="1"/>
</dbReference>
<name>A0ABQ5FNW7_9ASTR</name>
<evidence type="ECO:0000256" key="3">
    <source>
        <dbReference type="ARBA" id="ARBA00022695"/>
    </source>
</evidence>
<dbReference type="CDD" id="cd09274">
    <property type="entry name" value="RNase_HI_RT_Ty3"/>
    <property type="match status" value="1"/>
</dbReference>
<gene>
    <name evidence="9" type="ORF">Tco_1016522</name>
</gene>
<accession>A0ABQ5FNW7</accession>
<organism evidence="9 10">
    <name type="scientific">Tanacetum coccineum</name>
    <dbReference type="NCBI Taxonomy" id="301880"/>
    <lineage>
        <taxon>Eukaryota</taxon>
        <taxon>Viridiplantae</taxon>
        <taxon>Streptophyta</taxon>
        <taxon>Embryophyta</taxon>
        <taxon>Tracheophyta</taxon>
        <taxon>Spermatophyta</taxon>
        <taxon>Magnoliopsida</taxon>
        <taxon>eudicotyledons</taxon>
        <taxon>Gunneridae</taxon>
        <taxon>Pentapetalae</taxon>
        <taxon>asterids</taxon>
        <taxon>campanulids</taxon>
        <taxon>Asterales</taxon>
        <taxon>Asteraceae</taxon>
        <taxon>Asteroideae</taxon>
        <taxon>Anthemideae</taxon>
        <taxon>Anthemidinae</taxon>
        <taxon>Tanacetum</taxon>
    </lineage>
</organism>
<keyword evidence="5" id="KW-0255">Endonuclease</keyword>
<evidence type="ECO:0000256" key="2">
    <source>
        <dbReference type="ARBA" id="ARBA00022679"/>
    </source>
</evidence>
<evidence type="ECO:0000256" key="7">
    <source>
        <dbReference type="ARBA" id="ARBA00022918"/>
    </source>
</evidence>
<keyword evidence="4" id="KW-0540">Nuclease</keyword>
<evidence type="ECO:0000256" key="5">
    <source>
        <dbReference type="ARBA" id="ARBA00022759"/>
    </source>
</evidence>